<dbReference type="AlphaFoldDB" id="A0A5N6R3K4"/>
<dbReference type="PANTHER" id="PTHR22844">
    <property type="entry name" value="F-BOX AND WD40 DOMAIN PROTEIN"/>
    <property type="match status" value="1"/>
</dbReference>
<gene>
    <name evidence="2" type="ORF">FH972_009094</name>
</gene>
<dbReference type="OrthoDB" id="674604at2759"/>
<protein>
    <submittedName>
        <fullName evidence="2">Uncharacterized protein</fullName>
    </submittedName>
</protein>
<organism evidence="2 3">
    <name type="scientific">Carpinus fangiana</name>
    <dbReference type="NCBI Taxonomy" id="176857"/>
    <lineage>
        <taxon>Eukaryota</taxon>
        <taxon>Viridiplantae</taxon>
        <taxon>Streptophyta</taxon>
        <taxon>Embryophyta</taxon>
        <taxon>Tracheophyta</taxon>
        <taxon>Spermatophyta</taxon>
        <taxon>Magnoliopsida</taxon>
        <taxon>eudicotyledons</taxon>
        <taxon>Gunneridae</taxon>
        <taxon>Pentapetalae</taxon>
        <taxon>rosids</taxon>
        <taxon>fabids</taxon>
        <taxon>Fagales</taxon>
        <taxon>Betulaceae</taxon>
        <taxon>Carpinus</taxon>
    </lineage>
</organism>
<dbReference type="EMBL" id="CM017323">
    <property type="protein sequence ID" value="KAE8023395.1"/>
    <property type="molecule type" value="Genomic_DNA"/>
</dbReference>
<dbReference type="InterPro" id="IPR036322">
    <property type="entry name" value="WD40_repeat_dom_sf"/>
</dbReference>
<feature type="repeat" description="WD" evidence="1">
    <location>
        <begin position="181"/>
        <end position="222"/>
    </location>
</feature>
<dbReference type="InterPro" id="IPR015943">
    <property type="entry name" value="WD40/YVTN_repeat-like_dom_sf"/>
</dbReference>
<feature type="repeat" description="WD" evidence="1">
    <location>
        <begin position="64"/>
        <end position="94"/>
    </location>
</feature>
<dbReference type="PANTHER" id="PTHR22844:SF387">
    <property type="entry name" value="F3I6.5 PROTEIN"/>
    <property type="match status" value="1"/>
</dbReference>
<dbReference type="Pfam" id="PF00400">
    <property type="entry name" value="WD40"/>
    <property type="match status" value="5"/>
</dbReference>
<feature type="repeat" description="WD" evidence="1">
    <location>
        <begin position="324"/>
        <end position="353"/>
    </location>
</feature>
<name>A0A5N6R3K4_9ROSI</name>
<dbReference type="Proteomes" id="UP000327013">
    <property type="component" value="Chromosome 3"/>
</dbReference>
<evidence type="ECO:0000256" key="1">
    <source>
        <dbReference type="PROSITE-ProRule" id="PRU00221"/>
    </source>
</evidence>
<accession>A0A5N6R3K4</accession>
<reference evidence="2 3" key="1">
    <citation type="submission" date="2019-06" db="EMBL/GenBank/DDBJ databases">
        <title>A chromosomal-level reference genome of Carpinus fangiana (Coryloideae, Betulaceae).</title>
        <authorList>
            <person name="Yang X."/>
            <person name="Wang Z."/>
            <person name="Zhang L."/>
            <person name="Hao G."/>
            <person name="Liu J."/>
            <person name="Yang Y."/>
        </authorList>
    </citation>
    <scope>NUCLEOTIDE SEQUENCE [LARGE SCALE GENOMIC DNA]</scope>
    <source>
        <strain evidence="2">Cfa_2016G</strain>
        <tissue evidence="2">Leaf</tissue>
    </source>
</reference>
<feature type="repeat" description="WD" evidence="1">
    <location>
        <begin position="272"/>
        <end position="304"/>
    </location>
</feature>
<keyword evidence="3" id="KW-1185">Reference proteome</keyword>
<dbReference type="Gene3D" id="2.130.10.10">
    <property type="entry name" value="YVTN repeat-like/Quinoprotein amine dehydrogenase"/>
    <property type="match status" value="2"/>
</dbReference>
<keyword evidence="1" id="KW-0853">WD repeat</keyword>
<sequence>MGLLPCPLPCLADNESNSHSNHLIHSESSTSSLSSLPSLPSVPSLSTSYQQPTNTAHHLCIATVKGHSSYVSSLAVAGKFLYTGSSNSEIRSWSRDNISSTDNLVPVVAVSNGAVKSLVVFEDKLFSAHQDNKIRVWKIDDDNPHQKYKFIAALPTLNDRFSRLFSAKNYVEVRRHKKCTWVHHVDNVSALAISRDGSLLYSASWDRTFKIWRTSDFKCLESVGNAHDDAINAIVLSEDGFVYTGSADKKIKVWIKKEAGGEKKKHSAVATLEKHRSAVNALALSGDGCVLYSGACDRSILVWKRDGDDDGDGGGVHMVLVGALRGHSKAILCLAVVGDLVCSGSADKTIRIWRRGAGKSYSCLGLLEGHRRPVKCLAAAVGGNSTEDPSGSDSCTCFLVYSGSLDCDIKEERMAAPFFSPPPFPLHLSLFTYYVNFVDA</sequence>
<dbReference type="PROSITE" id="PS50294">
    <property type="entry name" value="WD_REPEATS_REGION"/>
    <property type="match status" value="3"/>
</dbReference>
<feature type="repeat" description="WD" evidence="1">
    <location>
        <begin position="224"/>
        <end position="254"/>
    </location>
</feature>
<dbReference type="InterPro" id="IPR045182">
    <property type="entry name" value="JINGUBANG-like"/>
</dbReference>
<dbReference type="SUPFAM" id="SSF50978">
    <property type="entry name" value="WD40 repeat-like"/>
    <property type="match status" value="1"/>
</dbReference>
<proteinExistence type="predicted"/>
<dbReference type="InterPro" id="IPR001680">
    <property type="entry name" value="WD40_rpt"/>
</dbReference>
<dbReference type="PROSITE" id="PS50082">
    <property type="entry name" value="WD_REPEATS_2"/>
    <property type="match status" value="5"/>
</dbReference>
<evidence type="ECO:0000313" key="2">
    <source>
        <dbReference type="EMBL" id="KAE8023395.1"/>
    </source>
</evidence>
<dbReference type="CDD" id="cd00200">
    <property type="entry name" value="WD40"/>
    <property type="match status" value="1"/>
</dbReference>
<dbReference type="FunFam" id="2.130.10.10:FF:000775">
    <property type="entry name" value="BnaA09g28200D protein"/>
    <property type="match status" value="1"/>
</dbReference>
<dbReference type="SMART" id="SM00320">
    <property type="entry name" value="WD40"/>
    <property type="match status" value="7"/>
</dbReference>
<evidence type="ECO:0000313" key="3">
    <source>
        <dbReference type="Proteomes" id="UP000327013"/>
    </source>
</evidence>